<gene>
    <name evidence="9" type="primary">LOC103520644</name>
</gene>
<organism evidence="8 9">
    <name type="scientific">Diaphorina citri</name>
    <name type="common">Asian citrus psyllid</name>
    <dbReference type="NCBI Taxonomy" id="121845"/>
    <lineage>
        <taxon>Eukaryota</taxon>
        <taxon>Metazoa</taxon>
        <taxon>Ecdysozoa</taxon>
        <taxon>Arthropoda</taxon>
        <taxon>Hexapoda</taxon>
        <taxon>Insecta</taxon>
        <taxon>Pterygota</taxon>
        <taxon>Neoptera</taxon>
        <taxon>Paraneoptera</taxon>
        <taxon>Hemiptera</taxon>
        <taxon>Sternorrhyncha</taxon>
        <taxon>Psylloidea</taxon>
        <taxon>Psyllidae</taxon>
        <taxon>Diaphorininae</taxon>
        <taxon>Diaphorina</taxon>
    </lineage>
</organism>
<reference evidence="9" key="1">
    <citation type="submission" date="2025-08" db="UniProtKB">
        <authorList>
            <consortium name="RefSeq"/>
        </authorList>
    </citation>
    <scope>IDENTIFICATION</scope>
</reference>
<dbReference type="FunFam" id="1.20.5.430:FF:000002">
    <property type="entry name" value="Heat shock factor-binding protein 1"/>
    <property type="match status" value="1"/>
</dbReference>
<dbReference type="GO" id="GO:0003714">
    <property type="term" value="F:transcription corepressor activity"/>
    <property type="evidence" value="ECO:0007669"/>
    <property type="project" value="InterPro"/>
</dbReference>
<dbReference type="PANTHER" id="PTHR19424:SF0">
    <property type="entry name" value="HEAT SHOCK FACTOR BINDING PROTEIN 1"/>
    <property type="match status" value="1"/>
</dbReference>
<dbReference type="PANTHER" id="PTHR19424">
    <property type="entry name" value="HEAT SHOCK FACTOR BINDING PROTEIN 1"/>
    <property type="match status" value="1"/>
</dbReference>
<dbReference type="Gene3D" id="1.20.5.430">
    <property type="match status" value="1"/>
</dbReference>
<dbReference type="InterPro" id="IPR009643">
    <property type="entry name" value="HS1-bd"/>
</dbReference>
<evidence type="ECO:0000313" key="8">
    <source>
        <dbReference type="Proteomes" id="UP000079169"/>
    </source>
</evidence>
<evidence type="ECO:0000313" key="9">
    <source>
        <dbReference type="RefSeq" id="XP_008483966.1"/>
    </source>
</evidence>
<evidence type="ECO:0000256" key="6">
    <source>
        <dbReference type="ARBA" id="ARBA00039223"/>
    </source>
</evidence>
<comment type="subcellular location">
    <subcellularLocation>
        <location evidence="1">Nucleus</location>
    </subcellularLocation>
</comment>
<dbReference type="STRING" id="121845.A0A1S3DMJ5"/>
<dbReference type="GO" id="GO:0070370">
    <property type="term" value="P:cellular heat acclimation"/>
    <property type="evidence" value="ECO:0007669"/>
    <property type="project" value="TreeGrafter"/>
</dbReference>
<evidence type="ECO:0000256" key="1">
    <source>
        <dbReference type="ARBA" id="ARBA00004123"/>
    </source>
</evidence>
<sequence>MAGSEGKSDLKNADDQQNYAVGNSDPKNMQELTEYIQTLLQQMQDKFQTMSDQVITRIDEMGTRIDDLERNIADLMTQAGVEGPDK</sequence>
<proteinExistence type="inferred from homology"/>
<accession>A0A1S3DMJ5</accession>
<dbReference type="GO" id="GO:0005634">
    <property type="term" value="C:nucleus"/>
    <property type="evidence" value="ECO:0007669"/>
    <property type="project" value="UniProtKB-SubCell"/>
</dbReference>
<evidence type="ECO:0000256" key="2">
    <source>
        <dbReference type="ARBA" id="ARBA00006349"/>
    </source>
</evidence>
<evidence type="ECO:0000256" key="7">
    <source>
        <dbReference type="SAM" id="MobiDB-lite"/>
    </source>
</evidence>
<feature type="region of interest" description="Disordered" evidence="7">
    <location>
        <begin position="1"/>
        <end position="28"/>
    </location>
</feature>
<evidence type="ECO:0000256" key="5">
    <source>
        <dbReference type="ARBA" id="ARBA00038772"/>
    </source>
</evidence>
<dbReference type="AlphaFoldDB" id="A0A1S3DMJ5"/>
<dbReference type="PaxDb" id="121845-A0A1S3DMJ5"/>
<dbReference type="Proteomes" id="UP000079169">
    <property type="component" value="Unplaced"/>
</dbReference>
<evidence type="ECO:0000256" key="4">
    <source>
        <dbReference type="ARBA" id="ARBA00037689"/>
    </source>
</evidence>
<dbReference type="KEGG" id="dci:103520644"/>
<dbReference type="Pfam" id="PF06825">
    <property type="entry name" value="HSBP1"/>
    <property type="match status" value="1"/>
</dbReference>
<dbReference type="RefSeq" id="XP_008483966.1">
    <property type="nucleotide sequence ID" value="XM_008485744.2"/>
</dbReference>
<comment type="similarity">
    <text evidence="2">Belongs to the HSBP1 family.</text>
</comment>
<evidence type="ECO:0000256" key="3">
    <source>
        <dbReference type="ARBA" id="ARBA00023242"/>
    </source>
</evidence>
<comment type="subunit">
    <text evidence="5">Homohexamer. Associates with heptad repeats of HSF1 trimers and probably also HSF1 monomers, and with HSP70. Association with HSF1 trimers and HSP70 coincides with attenuation of heat shock response and the conversion of HSF1 trimer to monomer.</text>
</comment>
<feature type="compositionally biased region" description="Polar residues" evidence="7">
    <location>
        <begin position="15"/>
        <end position="28"/>
    </location>
</feature>
<dbReference type="GeneID" id="103520644"/>
<dbReference type="GO" id="GO:0005829">
    <property type="term" value="C:cytosol"/>
    <property type="evidence" value="ECO:0007669"/>
    <property type="project" value="TreeGrafter"/>
</dbReference>
<name>A0A1S3DMJ5_DIACI</name>
<keyword evidence="8" id="KW-1185">Reference proteome</keyword>
<comment type="function">
    <text evidence="4">Negative regulator of the heat shock response. Negatively affects HSF1 DNA-binding activity. May have a role in the suppression of the activation of the stress response during the aging process.</text>
</comment>
<dbReference type="OMA" id="FFESAFI"/>
<protein>
    <recommendedName>
        <fullName evidence="6">Heat shock factor-binding protein 1</fullName>
    </recommendedName>
</protein>
<feature type="compositionally biased region" description="Basic and acidic residues" evidence="7">
    <location>
        <begin position="1"/>
        <end position="14"/>
    </location>
</feature>
<keyword evidence="3" id="KW-0539">Nucleus</keyword>